<dbReference type="AlphaFoldDB" id="A0AAD5L7A1"/>
<evidence type="ECO:0000313" key="3">
    <source>
        <dbReference type="Proteomes" id="UP000820818"/>
    </source>
</evidence>
<proteinExistence type="predicted"/>
<reference evidence="2 3" key="1">
    <citation type="submission" date="2022-05" db="EMBL/GenBank/DDBJ databases">
        <title>A multi-omics perspective on studying reproductive biology in Daphnia sinensis.</title>
        <authorList>
            <person name="Jia J."/>
        </authorList>
    </citation>
    <scope>NUCLEOTIDE SEQUENCE [LARGE SCALE GENOMIC DNA]</scope>
    <source>
        <strain evidence="2 3">WSL</strain>
    </source>
</reference>
<organism evidence="2 3">
    <name type="scientific">Daphnia sinensis</name>
    <dbReference type="NCBI Taxonomy" id="1820382"/>
    <lineage>
        <taxon>Eukaryota</taxon>
        <taxon>Metazoa</taxon>
        <taxon>Ecdysozoa</taxon>
        <taxon>Arthropoda</taxon>
        <taxon>Crustacea</taxon>
        <taxon>Branchiopoda</taxon>
        <taxon>Diplostraca</taxon>
        <taxon>Cladocera</taxon>
        <taxon>Anomopoda</taxon>
        <taxon>Daphniidae</taxon>
        <taxon>Daphnia</taxon>
        <taxon>Daphnia similis group</taxon>
    </lineage>
</organism>
<protein>
    <submittedName>
        <fullName evidence="2">Uncharacterized protein</fullName>
    </submittedName>
</protein>
<evidence type="ECO:0000256" key="1">
    <source>
        <dbReference type="SAM" id="MobiDB-lite"/>
    </source>
</evidence>
<feature type="region of interest" description="Disordered" evidence="1">
    <location>
        <begin position="95"/>
        <end position="115"/>
    </location>
</feature>
<sequence length="115" mass="13113">MEVMSMVICWMRDFKTLFTVIINLEMIGFDETRISFKNVAIATAPRRRLTRIDGQSFWQYIGSLSIPGNQRVQREKLTTLKLIADFHGCHVKNSSASVKVQEKRPPNSTPSGALR</sequence>
<keyword evidence="3" id="KW-1185">Reference proteome</keyword>
<evidence type="ECO:0000313" key="2">
    <source>
        <dbReference type="EMBL" id="KAI9557485.1"/>
    </source>
</evidence>
<accession>A0AAD5L7A1</accession>
<name>A0AAD5L7A1_9CRUS</name>
<gene>
    <name evidence="2" type="ORF">GHT06_017313</name>
</gene>
<dbReference type="Proteomes" id="UP000820818">
    <property type="component" value="Linkage Group LG6"/>
</dbReference>
<dbReference type="EMBL" id="WJBH02000006">
    <property type="protein sequence ID" value="KAI9557485.1"/>
    <property type="molecule type" value="Genomic_DNA"/>
</dbReference>
<comment type="caution">
    <text evidence="2">The sequence shown here is derived from an EMBL/GenBank/DDBJ whole genome shotgun (WGS) entry which is preliminary data.</text>
</comment>